<dbReference type="Gene3D" id="2.70.98.10">
    <property type="match status" value="1"/>
</dbReference>
<evidence type="ECO:0000256" key="2">
    <source>
        <dbReference type="ARBA" id="ARBA00001712"/>
    </source>
</evidence>
<evidence type="ECO:0000256" key="5">
    <source>
        <dbReference type="ARBA" id="ARBA00023235"/>
    </source>
</evidence>
<dbReference type="AlphaFoldDB" id="A0ABD1E9I9"/>
<dbReference type="InterPro" id="IPR014718">
    <property type="entry name" value="GH-type_carb-bd"/>
</dbReference>
<comment type="catalytic activity">
    <reaction evidence="2">
        <text>alpha-D-galactose = beta-D-galactose</text>
        <dbReference type="Rhea" id="RHEA:28675"/>
        <dbReference type="ChEBI" id="CHEBI:27667"/>
        <dbReference type="ChEBI" id="CHEBI:28061"/>
        <dbReference type="EC" id="5.1.3.3"/>
    </reaction>
    <physiologicalReaction direction="right-to-left" evidence="2">
        <dbReference type="Rhea" id="RHEA:28677"/>
    </physiologicalReaction>
</comment>
<dbReference type="InterPro" id="IPR008183">
    <property type="entry name" value="Aldose_1/G6P_1-epimerase"/>
</dbReference>
<evidence type="ECO:0000256" key="3">
    <source>
        <dbReference type="ARBA" id="ARBA00004947"/>
    </source>
</evidence>
<comment type="caution">
    <text evidence="8">The sequence shown here is derived from an EMBL/GenBank/DDBJ whole genome shotgun (WGS) entry which is preliminary data.</text>
</comment>
<evidence type="ECO:0000256" key="7">
    <source>
        <dbReference type="PIRNR" id="PIRNR016020"/>
    </source>
</evidence>
<reference evidence="8 9" key="1">
    <citation type="submission" date="2024-05" db="EMBL/GenBank/DDBJ databases">
        <title>Genetic variation in Jamaican populations of the coffee berry borer (Hypothenemus hampei).</title>
        <authorList>
            <person name="Errbii M."/>
            <person name="Myrie A."/>
        </authorList>
    </citation>
    <scope>NUCLEOTIDE SEQUENCE [LARGE SCALE GENOMIC DNA]</scope>
    <source>
        <strain evidence="8">JA-Hopewell-2020-01-JO</strain>
        <tissue evidence="8">Whole body</tissue>
    </source>
</reference>
<dbReference type="PANTHER" id="PTHR11122">
    <property type="entry name" value="APOSPORY-ASSOCIATED PROTEIN C-RELATED"/>
    <property type="match status" value="1"/>
</dbReference>
<dbReference type="InterPro" id="IPR011013">
    <property type="entry name" value="Gal_mutarotase_sf_dom"/>
</dbReference>
<accession>A0ABD1E9I9</accession>
<dbReference type="SUPFAM" id="SSF74650">
    <property type="entry name" value="Galactose mutarotase-like"/>
    <property type="match status" value="1"/>
</dbReference>
<dbReference type="InterPro" id="IPR025532">
    <property type="entry name" value="G6P_1-epimerase"/>
</dbReference>
<comment type="similarity">
    <text evidence="4 7">Belongs to the glucose-6-phosphate 1-epimerase family.</text>
</comment>
<comment type="function">
    <text evidence="6">Mutarotase that catalyzes the interconversion of beta-D-galactose and alpha-D-galactose during galactose metabolism. Beta-D-galactose is metabolized in the liver into glucose 1-phosphate, the primary metabolic fuel, by the action of four enzymes that constitute the Leloir pathway: GALM, GALK1 (galactokinase), GALT (galactose-1-phosphate uridylyltransferase) and GALE (UDP-galactose-4'-epimerase). Involved in the maintenance of the equilibrium between the beta- and alpha-anomers of galactose, therefore ensuring a sufficient supply of the alpha-anomer for GALK1. Also active on D-glucose although shows a preference for galactose over glucose.</text>
</comment>
<evidence type="ECO:0000313" key="9">
    <source>
        <dbReference type="Proteomes" id="UP001566132"/>
    </source>
</evidence>
<comment type="pathway">
    <text evidence="3">Carbohydrate metabolism; galactose metabolism.</text>
</comment>
<gene>
    <name evidence="8" type="ORF">ABEB36_011943</name>
</gene>
<protein>
    <recommendedName>
        <fullName evidence="7">glucose-6-phosphate 1-epimerase</fullName>
        <ecNumber evidence="7">5.1.3.15</ecNumber>
    </recommendedName>
</protein>
<proteinExistence type="inferred from homology"/>
<dbReference type="GO" id="GO:0004034">
    <property type="term" value="F:aldose 1-epimerase activity"/>
    <property type="evidence" value="ECO:0007669"/>
    <property type="project" value="UniProtKB-EC"/>
</dbReference>
<evidence type="ECO:0000313" key="8">
    <source>
        <dbReference type="EMBL" id="KAL1491334.1"/>
    </source>
</evidence>
<dbReference type="EC" id="5.1.3.15" evidence="7"/>
<dbReference type="Pfam" id="PF01263">
    <property type="entry name" value="Aldose_epim"/>
    <property type="match status" value="1"/>
</dbReference>
<dbReference type="EMBL" id="JBDJPC010000009">
    <property type="protein sequence ID" value="KAL1491334.1"/>
    <property type="molecule type" value="Genomic_DNA"/>
</dbReference>
<evidence type="ECO:0000256" key="1">
    <source>
        <dbReference type="ARBA" id="ARBA00001096"/>
    </source>
</evidence>
<keyword evidence="9" id="KW-1185">Reference proteome</keyword>
<dbReference type="GO" id="GO:0030246">
    <property type="term" value="F:carbohydrate binding"/>
    <property type="evidence" value="ECO:0007669"/>
    <property type="project" value="UniProtKB-UniRule"/>
</dbReference>
<dbReference type="Proteomes" id="UP001566132">
    <property type="component" value="Unassembled WGS sequence"/>
</dbReference>
<evidence type="ECO:0000256" key="6">
    <source>
        <dbReference type="ARBA" id="ARBA00045743"/>
    </source>
</evidence>
<organism evidence="8 9">
    <name type="scientific">Hypothenemus hampei</name>
    <name type="common">Coffee berry borer</name>
    <dbReference type="NCBI Taxonomy" id="57062"/>
    <lineage>
        <taxon>Eukaryota</taxon>
        <taxon>Metazoa</taxon>
        <taxon>Ecdysozoa</taxon>
        <taxon>Arthropoda</taxon>
        <taxon>Hexapoda</taxon>
        <taxon>Insecta</taxon>
        <taxon>Pterygota</taxon>
        <taxon>Neoptera</taxon>
        <taxon>Endopterygota</taxon>
        <taxon>Coleoptera</taxon>
        <taxon>Polyphaga</taxon>
        <taxon>Cucujiformia</taxon>
        <taxon>Curculionidae</taxon>
        <taxon>Scolytinae</taxon>
        <taxon>Hypothenemus</taxon>
    </lineage>
</organism>
<dbReference type="GO" id="GO:0047938">
    <property type="term" value="F:glucose-6-phosphate 1-epimerase activity"/>
    <property type="evidence" value="ECO:0007669"/>
    <property type="project" value="UniProtKB-UniRule"/>
</dbReference>
<comment type="catalytic activity">
    <reaction evidence="1">
        <text>alpha-D-glucose 6-phosphate = beta-D-glucose 6-phosphate</text>
        <dbReference type="Rhea" id="RHEA:16249"/>
        <dbReference type="ChEBI" id="CHEBI:58225"/>
        <dbReference type="ChEBI" id="CHEBI:58247"/>
        <dbReference type="EC" id="5.1.3.15"/>
    </reaction>
</comment>
<name>A0ABD1E9I9_HYPHA</name>
<dbReference type="PIRSF" id="PIRSF016020">
    <property type="entry name" value="PHexose_mutarotase"/>
    <property type="match status" value="1"/>
</dbReference>
<keyword evidence="5 7" id="KW-0413">Isomerase</keyword>
<evidence type="ECO:0000256" key="4">
    <source>
        <dbReference type="ARBA" id="ARBA00005866"/>
    </source>
</evidence>
<sequence length="325" mass="37251">MSRVTKNIIILDRGNYTTCTVHLHGGTISSYRVNNKEMLYMGKKTAFNNYSPIRGGIKFAFPYFGSQINGPKHGFARNVLWKLEKGPVVNHDGNIEAVFSLVESEYTKAIWNFKFKICYRLTLCINELRIAVKVANTSRYFPFRFSILTHSVFNVLDVTKCEIHGLSGCNYAEWKSNGNKTPQDPDDADRPDKITIRGPILDLFYDVPPIIEVRNIANNELKLKIISCESTSCDVLIYNTWNKEPETDDEYAVQFYPDEYLYALGIGTGHLCSTIRLEPQNTWRIAYIIQVVDEEQEARIQQLAQLLDNPLQLFKDVCTKTETFS</sequence>
<dbReference type="PANTHER" id="PTHR11122:SF13">
    <property type="entry name" value="GLUCOSE-6-PHOSPHATE 1-EPIMERASE"/>
    <property type="match status" value="1"/>
</dbReference>